<accession>A0A0G4GDJ1</accession>
<dbReference type="EMBL" id="CDMY01000626">
    <property type="protein sequence ID" value="CEM27066.1"/>
    <property type="molecule type" value="Genomic_DNA"/>
</dbReference>
<protein>
    <submittedName>
        <fullName evidence="1">Uncharacterized protein</fullName>
    </submittedName>
</protein>
<keyword evidence="2" id="KW-1185">Reference proteome</keyword>
<organism evidence="1 2">
    <name type="scientific">Vitrella brassicaformis (strain CCMP3155)</name>
    <dbReference type="NCBI Taxonomy" id="1169540"/>
    <lineage>
        <taxon>Eukaryota</taxon>
        <taxon>Sar</taxon>
        <taxon>Alveolata</taxon>
        <taxon>Colpodellida</taxon>
        <taxon>Vitrellaceae</taxon>
        <taxon>Vitrella</taxon>
    </lineage>
</organism>
<name>A0A0G4GDJ1_VITBC</name>
<dbReference type="VEuPathDB" id="CryptoDB:Vbra_22208"/>
<sequence>MAIGGNIIVGAGRTDDGPPAADIRSFYQWTHSDNEPEGYTGVRDDSDALLGGSLEFVADEVEVLSVVQ</sequence>
<evidence type="ECO:0000313" key="1">
    <source>
        <dbReference type="EMBL" id="CEM27066.1"/>
    </source>
</evidence>
<evidence type="ECO:0000313" key="2">
    <source>
        <dbReference type="Proteomes" id="UP000041254"/>
    </source>
</evidence>
<reference evidence="1 2" key="1">
    <citation type="submission" date="2014-11" db="EMBL/GenBank/DDBJ databases">
        <authorList>
            <person name="Zhu J."/>
            <person name="Qi W."/>
            <person name="Song R."/>
        </authorList>
    </citation>
    <scope>NUCLEOTIDE SEQUENCE [LARGE SCALE GENOMIC DNA]</scope>
</reference>
<dbReference type="Proteomes" id="UP000041254">
    <property type="component" value="Unassembled WGS sequence"/>
</dbReference>
<dbReference type="AlphaFoldDB" id="A0A0G4GDJ1"/>
<proteinExistence type="predicted"/>
<dbReference type="InParanoid" id="A0A0G4GDJ1"/>
<gene>
    <name evidence="1" type="ORF">Vbra_22208</name>
</gene>